<dbReference type="SUPFAM" id="SSF52540">
    <property type="entry name" value="P-loop containing nucleoside triphosphate hydrolases"/>
    <property type="match status" value="1"/>
</dbReference>
<evidence type="ECO:0000313" key="8">
    <source>
        <dbReference type="Proteomes" id="UP001262410"/>
    </source>
</evidence>
<gene>
    <name evidence="7" type="ORF">E9232_004114</name>
</gene>
<proteinExistence type="inferred from homology"/>
<dbReference type="InterPro" id="IPR003593">
    <property type="entry name" value="AAA+_ATPase"/>
</dbReference>
<evidence type="ECO:0000256" key="4">
    <source>
        <dbReference type="ARBA" id="ARBA00022840"/>
    </source>
</evidence>
<dbReference type="InterPro" id="IPR052156">
    <property type="entry name" value="BCAA_Transport_ATP-bd_LivF"/>
</dbReference>
<accession>A0ABU1JSI2</accession>
<dbReference type="Proteomes" id="UP001262410">
    <property type="component" value="Unassembled WGS sequence"/>
</dbReference>
<dbReference type="EMBL" id="JAVDPW010000007">
    <property type="protein sequence ID" value="MDR6291580.1"/>
    <property type="molecule type" value="Genomic_DNA"/>
</dbReference>
<dbReference type="InterPro" id="IPR003439">
    <property type="entry name" value="ABC_transporter-like_ATP-bd"/>
</dbReference>
<comment type="caution">
    <text evidence="7">The sequence shown here is derived from an EMBL/GenBank/DDBJ whole genome shotgun (WGS) entry which is preliminary data.</text>
</comment>
<dbReference type="InterPro" id="IPR027417">
    <property type="entry name" value="P-loop_NTPase"/>
</dbReference>
<dbReference type="Gene3D" id="3.40.50.300">
    <property type="entry name" value="P-loop containing nucleotide triphosphate hydrolases"/>
    <property type="match status" value="1"/>
</dbReference>
<sequence>MTLLQVSGVSTGYGPTTVNRNVSLTLGQGEIATILGPNGAGKTTLLRTIAGLVKPRGGSVVFDGRDMTGQPPDVMAKSGVVLVPEGRRIFADMTVEENLRLGAYARRDQGAVDADVTLMEGFFPILATKRRDKGGSLSGGQQQMLAIARGLMARPRVLLLDEPSLGLSPLMVKEIKAIILAIGERFGASILLVEQNAGLALGVATHGYLMQQGRVVASGPIDELKSADLMRDLYLGGAPAAATA</sequence>
<feature type="domain" description="ABC transporter" evidence="6">
    <location>
        <begin position="4"/>
        <end position="237"/>
    </location>
</feature>
<dbReference type="SMART" id="SM00382">
    <property type="entry name" value="AAA"/>
    <property type="match status" value="1"/>
</dbReference>
<evidence type="ECO:0000259" key="6">
    <source>
        <dbReference type="PROSITE" id="PS50893"/>
    </source>
</evidence>
<evidence type="ECO:0000256" key="3">
    <source>
        <dbReference type="ARBA" id="ARBA00022741"/>
    </source>
</evidence>
<evidence type="ECO:0000256" key="1">
    <source>
        <dbReference type="ARBA" id="ARBA00005417"/>
    </source>
</evidence>
<dbReference type="Pfam" id="PF00005">
    <property type="entry name" value="ABC_tran"/>
    <property type="match status" value="1"/>
</dbReference>
<keyword evidence="2" id="KW-0813">Transport</keyword>
<dbReference type="PANTHER" id="PTHR43820:SF4">
    <property type="entry name" value="HIGH-AFFINITY BRANCHED-CHAIN AMINO ACID TRANSPORT ATP-BINDING PROTEIN LIVF"/>
    <property type="match status" value="1"/>
</dbReference>
<dbReference type="PANTHER" id="PTHR43820">
    <property type="entry name" value="HIGH-AFFINITY BRANCHED-CHAIN AMINO ACID TRANSPORT ATP-BINDING PROTEIN LIVF"/>
    <property type="match status" value="1"/>
</dbReference>
<dbReference type="GO" id="GO:0005524">
    <property type="term" value="F:ATP binding"/>
    <property type="evidence" value="ECO:0007669"/>
    <property type="project" value="UniProtKB-KW"/>
</dbReference>
<evidence type="ECO:0000256" key="2">
    <source>
        <dbReference type="ARBA" id="ARBA00022448"/>
    </source>
</evidence>
<dbReference type="InterPro" id="IPR017871">
    <property type="entry name" value="ABC_transporter-like_CS"/>
</dbReference>
<name>A0ABU1JSI2_9PROT</name>
<protein>
    <submittedName>
        <fullName evidence="7">Branched-chain amino acid transport system ATP-binding protein</fullName>
    </submittedName>
</protein>
<dbReference type="PROSITE" id="PS00211">
    <property type="entry name" value="ABC_TRANSPORTER_1"/>
    <property type="match status" value="1"/>
</dbReference>
<dbReference type="CDD" id="cd03224">
    <property type="entry name" value="ABC_TM1139_LivF_branched"/>
    <property type="match status" value="1"/>
</dbReference>
<keyword evidence="8" id="KW-1185">Reference proteome</keyword>
<reference evidence="7 8" key="1">
    <citation type="submission" date="2023-07" db="EMBL/GenBank/DDBJ databases">
        <title>Sorghum-associated microbial communities from plants grown in Nebraska, USA.</title>
        <authorList>
            <person name="Schachtman D."/>
        </authorList>
    </citation>
    <scope>NUCLEOTIDE SEQUENCE [LARGE SCALE GENOMIC DNA]</scope>
    <source>
        <strain evidence="7 8">584</strain>
    </source>
</reference>
<evidence type="ECO:0000256" key="5">
    <source>
        <dbReference type="ARBA" id="ARBA00022970"/>
    </source>
</evidence>
<keyword evidence="4 7" id="KW-0067">ATP-binding</keyword>
<dbReference type="PROSITE" id="PS50893">
    <property type="entry name" value="ABC_TRANSPORTER_2"/>
    <property type="match status" value="1"/>
</dbReference>
<comment type="similarity">
    <text evidence="1">Belongs to the ABC transporter superfamily.</text>
</comment>
<organism evidence="7 8">
    <name type="scientific">Inquilinus ginsengisoli</name>
    <dbReference type="NCBI Taxonomy" id="363840"/>
    <lineage>
        <taxon>Bacteria</taxon>
        <taxon>Pseudomonadati</taxon>
        <taxon>Pseudomonadota</taxon>
        <taxon>Alphaproteobacteria</taxon>
        <taxon>Rhodospirillales</taxon>
        <taxon>Rhodospirillaceae</taxon>
        <taxon>Inquilinus</taxon>
    </lineage>
</organism>
<keyword evidence="5" id="KW-0029">Amino-acid transport</keyword>
<dbReference type="RefSeq" id="WP_309796917.1">
    <property type="nucleotide sequence ID" value="NZ_JAVDPW010000007.1"/>
</dbReference>
<keyword evidence="3" id="KW-0547">Nucleotide-binding</keyword>
<evidence type="ECO:0000313" key="7">
    <source>
        <dbReference type="EMBL" id="MDR6291580.1"/>
    </source>
</evidence>